<accession>H8XWF6</accession>
<dbReference type="Proteomes" id="UP000163854">
    <property type="component" value="Segment"/>
</dbReference>
<proteinExistence type="predicted"/>
<evidence type="ECO:0000313" key="1">
    <source>
        <dbReference type="EMBL" id="AEI17636.1"/>
    </source>
</evidence>
<dbReference type="EMBL" id="HM474855">
    <property type="protein sequence ID" value="AEI17636.1"/>
    <property type="molecule type" value="Viral_cRNA"/>
</dbReference>
<sequence length="98" mass="11406">MSSKFELDIINKTKYNITCESLIQLLFENYKRLGFNTYDKLLLQCLKTIGEENKGLIMYRGFSSFHGKMKSVILIPIEGSVKLDINNDILTILYRYNS</sequence>
<organism evidence="1 2">
    <name type="scientific">Kotonkan virus</name>
    <dbReference type="NCBI Taxonomy" id="318836"/>
    <lineage>
        <taxon>Viruses</taxon>
        <taxon>Riboviria</taxon>
        <taxon>Orthornavirae</taxon>
        <taxon>Negarnaviricota</taxon>
        <taxon>Haploviricotina</taxon>
        <taxon>Monjiviricetes</taxon>
        <taxon>Mononegavirales</taxon>
        <taxon>Rhabdoviridae</taxon>
        <taxon>Alpharhabdovirinae</taxon>
        <taxon>Ephemerovirus</taxon>
        <taxon>Ephemerovirus kotonkan</taxon>
    </lineage>
</organism>
<gene>
    <name evidence="1" type="primary">alpha</name>
</gene>
<reference evidence="1 2" key="1">
    <citation type="journal article" date="2012" name="Virology">
        <title>Kotonkan and Obodhiang viruses: African ephemeroviruses with large and complex genomes.</title>
        <authorList>
            <person name="Blasdell K.R."/>
            <person name="Voysey R."/>
            <person name="Bulach D."/>
            <person name="Joubert D.A."/>
            <person name="Tesh R.B."/>
            <person name="Boyle D.B."/>
            <person name="Walker P.J."/>
        </authorList>
    </citation>
    <scope>NUCLEOTIDE SEQUENCE [LARGE SCALE GENOMIC DNA]</scope>
    <source>
        <strain evidence="1">IbAr23380</strain>
    </source>
</reference>
<dbReference type="RefSeq" id="YP_006202624.1">
    <property type="nucleotide sequence ID" value="NC_017714.1"/>
</dbReference>
<evidence type="ECO:0000313" key="2">
    <source>
        <dbReference type="Proteomes" id="UP000163854"/>
    </source>
</evidence>
<dbReference type="KEGG" id="vg:12218647"/>
<dbReference type="OrthoDB" id="33390at10239"/>
<protein>
    <submittedName>
        <fullName evidence="1">Alpha 2 protein</fullName>
    </submittedName>
</protein>
<keyword evidence="2" id="KW-1185">Reference proteome</keyword>
<dbReference type="GeneID" id="12218647"/>
<name>H8XWF6_9RHAB</name>